<dbReference type="InterPro" id="IPR029442">
    <property type="entry name" value="GyrI-like"/>
</dbReference>
<dbReference type="Pfam" id="PF06445">
    <property type="entry name" value="GyrI-like"/>
    <property type="match status" value="1"/>
</dbReference>
<evidence type="ECO:0000259" key="1">
    <source>
        <dbReference type="Pfam" id="PF06445"/>
    </source>
</evidence>
<dbReference type="InterPro" id="IPR008319">
    <property type="entry name" value="GyrI-like_CCH_Lin2189-like"/>
</dbReference>
<dbReference type="Gene3D" id="3.20.80.10">
    <property type="entry name" value="Regulatory factor, effector binding domain"/>
    <property type="match status" value="1"/>
</dbReference>
<feature type="domain" description="GyrI-like small molecule binding" evidence="1">
    <location>
        <begin position="18"/>
        <end position="198"/>
    </location>
</feature>
<comment type="caution">
    <text evidence="2">The sequence shown here is derived from an EMBL/GenBank/DDBJ whole genome shotgun (WGS) entry which is preliminary data.</text>
</comment>
<organism evidence="2 3">
    <name type="scientific">Dictyobacter kobayashii</name>
    <dbReference type="NCBI Taxonomy" id="2014872"/>
    <lineage>
        <taxon>Bacteria</taxon>
        <taxon>Bacillati</taxon>
        <taxon>Chloroflexota</taxon>
        <taxon>Ktedonobacteria</taxon>
        <taxon>Ktedonobacterales</taxon>
        <taxon>Dictyobacteraceae</taxon>
        <taxon>Dictyobacter</taxon>
    </lineage>
</organism>
<dbReference type="Proteomes" id="UP000287188">
    <property type="component" value="Unassembled WGS sequence"/>
</dbReference>
<dbReference type="AlphaFoldDB" id="A0A402ASF7"/>
<protein>
    <recommendedName>
        <fullName evidence="1">GyrI-like small molecule binding domain-containing protein</fullName>
    </recommendedName>
</protein>
<evidence type="ECO:0000313" key="2">
    <source>
        <dbReference type="EMBL" id="GCE22031.1"/>
    </source>
</evidence>
<evidence type="ECO:0000313" key="3">
    <source>
        <dbReference type="Proteomes" id="UP000287188"/>
    </source>
</evidence>
<dbReference type="PIRSF" id="PIRSF031644">
    <property type="entry name" value="UCP031644"/>
    <property type="match status" value="1"/>
</dbReference>
<dbReference type="EMBL" id="BIFS01000002">
    <property type="protein sequence ID" value="GCE22031.1"/>
    <property type="molecule type" value="Genomic_DNA"/>
</dbReference>
<dbReference type="SUPFAM" id="SSF55136">
    <property type="entry name" value="Probable bacterial effector-binding domain"/>
    <property type="match status" value="1"/>
</dbReference>
<keyword evidence="3" id="KW-1185">Reference proteome</keyword>
<proteinExistence type="predicted"/>
<reference evidence="3" key="1">
    <citation type="submission" date="2018-12" db="EMBL/GenBank/DDBJ databases">
        <title>Tengunoibacter tsumagoiensis gen. nov., sp. nov., Dictyobacter kobayashii sp. nov., D. alpinus sp. nov., and D. joshuensis sp. nov. and description of Dictyobacteraceae fam. nov. within the order Ktedonobacterales isolated from Tengu-no-mugimeshi.</title>
        <authorList>
            <person name="Wang C.M."/>
            <person name="Zheng Y."/>
            <person name="Sakai Y."/>
            <person name="Toyoda A."/>
            <person name="Minakuchi Y."/>
            <person name="Abe K."/>
            <person name="Yokota A."/>
            <person name="Yabe S."/>
        </authorList>
    </citation>
    <scope>NUCLEOTIDE SEQUENCE [LARGE SCALE GENOMIC DNA]</scope>
    <source>
        <strain evidence="3">Uno11</strain>
    </source>
</reference>
<name>A0A402ASF7_9CHLR</name>
<sequence length="205" mass="23720">MNKIDFKKTLNSYQAKYHEFRMVDVPRLQYLMIDGHGDPNTSQEFKAAIVALYPVAYKLKFASKLELGKDYTVMPLEALWWADDMSTFTTARDKSQWDFTLMIMQPDWITRDMFKAVVEKVADKEPPASLAQVRLETLDEGKSVQTLHVGSFDDEADILAQMHRDFIPANDLTMVGKHHEIYFSDFRKVAPDKLRTILRQPVIKA</sequence>
<dbReference type="RefSeq" id="WP_126554530.1">
    <property type="nucleotide sequence ID" value="NZ_BIFS01000002.1"/>
</dbReference>
<accession>A0A402ASF7</accession>
<dbReference type="InterPro" id="IPR011256">
    <property type="entry name" value="Reg_factor_effector_dom_sf"/>
</dbReference>
<dbReference type="OrthoDB" id="4772335at2"/>
<gene>
    <name evidence="2" type="ORF">KDK_58310</name>
</gene>